<dbReference type="AlphaFoldDB" id="A0A0X3TPX2"/>
<dbReference type="Proteomes" id="UP000053690">
    <property type="component" value="Unassembled WGS sequence"/>
</dbReference>
<protein>
    <submittedName>
        <fullName evidence="1">Uncharacterized protein</fullName>
    </submittedName>
</protein>
<dbReference type="EMBL" id="LQBP01000008">
    <property type="protein sequence ID" value="KUJ77787.1"/>
    <property type="molecule type" value="Genomic_DNA"/>
</dbReference>
<comment type="caution">
    <text evidence="1">The sequence shown here is derived from an EMBL/GenBank/DDBJ whole genome shotgun (WGS) entry which is preliminary data.</text>
</comment>
<organism evidence="1 2">
    <name type="scientific">Ruegeria profundi</name>
    <dbReference type="NCBI Taxonomy" id="1685378"/>
    <lineage>
        <taxon>Bacteria</taxon>
        <taxon>Pseudomonadati</taxon>
        <taxon>Pseudomonadota</taxon>
        <taxon>Alphaproteobacteria</taxon>
        <taxon>Rhodobacterales</taxon>
        <taxon>Roseobacteraceae</taxon>
        <taxon>Ruegeria</taxon>
    </lineage>
</organism>
<evidence type="ECO:0000313" key="2">
    <source>
        <dbReference type="Proteomes" id="UP000053690"/>
    </source>
</evidence>
<sequence length="64" mass="7375">MQALWYNFVVRRKDGSIDIHKDAYLHRDDALRALKGKYEDKNVVLVIEGDPDVIYPAGIDKVKC</sequence>
<keyword evidence="2" id="KW-1185">Reference proteome</keyword>
<evidence type="ECO:0000313" key="1">
    <source>
        <dbReference type="EMBL" id="KUJ77787.1"/>
    </source>
</evidence>
<name>A0A0X3TPX2_9RHOB</name>
<proteinExistence type="predicted"/>
<reference evidence="2" key="1">
    <citation type="submission" date="2015-12" db="EMBL/GenBank/DDBJ databases">
        <authorList>
            <person name="Zhang G."/>
            <person name="Stingl U."/>
        </authorList>
    </citation>
    <scope>NUCLEOTIDE SEQUENCE [LARGE SCALE GENOMIC DNA]</scope>
    <source>
        <strain evidence="2">ZGT108</strain>
    </source>
</reference>
<gene>
    <name evidence="1" type="ORF">AVO44_15795</name>
</gene>
<accession>A0A0X3TPX2</accession>